<comment type="caution">
    <text evidence="1">The sequence shown here is derived from an EMBL/GenBank/DDBJ whole genome shotgun (WGS) entry which is preliminary data.</text>
</comment>
<dbReference type="Proteomes" id="UP000003082">
    <property type="component" value="Unassembled WGS sequence"/>
</dbReference>
<keyword evidence="2" id="KW-1185">Reference proteome</keyword>
<evidence type="ECO:0000313" key="1">
    <source>
        <dbReference type="EMBL" id="EEF12785.1"/>
    </source>
</evidence>
<name>B9D5D3_CAMRE</name>
<evidence type="ECO:0000313" key="2">
    <source>
        <dbReference type="Proteomes" id="UP000003082"/>
    </source>
</evidence>
<proteinExistence type="predicted"/>
<organism evidence="1 2">
    <name type="scientific">Campylobacter rectus RM3267</name>
    <dbReference type="NCBI Taxonomy" id="553218"/>
    <lineage>
        <taxon>Bacteria</taxon>
        <taxon>Pseudomonadati</taxon>
        <taxon>Campylobacterota</taxon>
        <taxon>Epsilonproteobacteria</taxon>
        <taxon>Campylobacterales</taxon>
        <taxon>Campylobacteraceae</taxon>
        <taxon>Campylobacter</taxon>
    </lineage>
</organism>
<sequence>MALSDDKFCKKAAARSSVCQKRVNKQSLKTLLRCLSETARQNARKICGRRV</sequence>
<dbReference type="EMBL" id="ACFU01000038">
    <property type="protein sequence ID" value="EEF12785.1"/>
    <property type="molecule type" value="Genomic_DNA"/>
</dbReference>
<accession>B9D5D3</accession>
<dbReference type="AlphaFoldDB" id="B9D5D3"/>
<reference evidence="1 2" key="1">
    <citation type="submission" date="2008-08" db="EMBL/GenBank/DDBJ databases">
        <authorList>
            <person name="Madupu R."/>
            <person name="Durkin A.S."/>
            <person name="Torralba M."/>
            <person name="Methe B."/>
            <person name="Sutton G.G."/>
            <person name="Strausberg R.L."/>
            <person name="Nelson K.E."/>
        </authorList>
    </citation>
    <scope>NUCLEOTIDE SEQUENCE [LARGE SCALE GENOMIC DNA]</scope>
    <source>
        <strain evidence="1 2">RM3267</strain>
    </source>
</reference>
<dbReference type="STRING" id="553218.CAMRE0001_2497"/>
<protein>
    <submittedName>
        <fullName evidence="1">Uncharacterized protein</fullName>
    </submittedName>
</protein>
<gene>
    <name evidence="1" type="ORF">CAMRE0001_2497</name>
</gene>